<comment type="caution">
    <text evidence="7">The sequence shown here is derived from an EMBL/GenBank/DDBJ whole genome shotgun (WGS) entry which is preliminary data.</text>
</comment>
<dbReference type="SMART" id="SM00644">
    <property type="entry name" value="Ami_2"/>
    <property type="match status" value="1"/>
</dbReference>
<organism evidence="7 8">
    <name type="scientific">Streptomyces tardus</name>
    <dbReference type="NCBI Taxonomy" id="2780544"/>
    <lineage>
        <taxon>Bacteria</taxon>
        <taxon>Bacillati</taxon>
        <taxon>Actinomycetota</taxon>
        <taxon>Actinomycetes</taxon>
        <taxon>Kitasatosporales</taxon>
        <taxon>Streptomycetaceae</taxon>
        <taxon>Streptomyces</taxon>
    </lineage>
</organism>
<evidence type="ECO:0000313" key="7">
    <source>
        <dbReference type="EMBL" id="MBU7596227.1"/>
    </source>
</evidence>
<dbReference type="CDD" id="cd06583">
    <property type="entry name" value="PGRP"/>
    <property type="match status" value="1"/>
</dbReference>
<dbReference type="RefSeq" id="WP_211038707.1">
    <property type="nucleotide sequence ID" value="NZ_JAELVF020000001.1"/>
</dbReference>
<dbReference type="SUPFAM" id="SSF55846">
    <property type="entry name" value="N-acetylmuramoyl-L-alanine amidase-like"/>
    <property type="match status" value="1"/>
</dbReference>
<evidence type="ECO:0000256" key="2">
    <source>
        <dbReference type="ARBA" id="ARBA00011901"/>
    </source>
</evidence>
<dbReference type="FunFam" id="3.40.80.10:FF:000006">
    <property type="entry name" value="N-acetylmuramoyl-L-alanine amidase"/>
    <property type="match status" value="1"/>
</dbReference>
<sequence>MTAEPGTTEPESARSGSAGPPSEQGARSGPSRRGLLLGGGAALLAGSAAYTQRDTLRRWWWRLPGNEKPRKEGEVDHRGAEWVAASSANWRRANRPDDYGIDRVIVHVIQGDYAVALKVFQDAGHGAAAHYVLRTSDGRVAQTVRELDVAFHAGNREYNERSIGIEHEGFVDRREGFTEEMYRASAKLTADICDRHSIPKDRRHIIGHHEVPGADHTDPGEHWDWERYLRLVRAVPPRSGAGPGAAGGGKG</sequence>
<dbReference type="EC" id="3.5.1.28" evidence="2"/>
<feature type="domain" description="N-acetylmuramoyl-L-alanine amidase" evidence="6">
    <location>
        <begin position="90"/>
        <end position="220"/>
    </location>
</feature>
<dbReference type="GO" id="GO:0008745">
    <property type="term" value="F:N-acetylmuramoyl-L-alanine amidase activity"/>
    <property type="evidence" value="ECO:0007669"/>
    <property type="project" value="UniProtKB-EC"/>
</dbReference>
<dbReference type="InterPro" id="IPR051206">
    <property type="entry name" value="NAMLAA_amidase_2"/>
</dbReference>
<dbReference type="Proteomes" id="UP000694501">
    <property type="component" value="Unassembled WGS sequence"/>
</dbReference>
<dbReference type="PANTHER" id="PTHR30417">
    <property type="entry name" value="N-ACETYLMURAMOYL-L-ALANINE AMIDASE AMID"/>
    <property type="match status" value="1"/>
</dbReference>
<dbReference type="GO" id="GO:0009254">
    <property type="term" value="P:peptidoglycan turnover"/>
    <property type="evidence" value="ECO:0007669"/>
    <property type="project" value="TreeGrafter"/>
</dbReference>
<dbReference type="Gene3D" id="3.40.80.10">
    <property type="entry name" value="Peptidoglycan recognition protein-like"/>
    <property type="match status" value="1"/>
</dbReference>
<protein>
    <recommendedName>
        <fullName evidence="2">N-acetylmuramoyl-L-alanine amidase</fullName>
        <ecNumber evidence="2">3.5.1.28</ecNumber>
    </recommendedName>
</protein>
<evidence type="ECO:0000313" key="8">
    <source>
        <dbReference type="Proteomes" id="UP000694501"/>
    </source>
</evidence>
<gene>
    <name evidence="7" type="ORF">JGS22_000890</name>
</gene>
<name>A0A949N3U2_9ACTN</name>
<evidence type="ECO:0000256" key="4">
    <source>
        <dbReference type="ARBA" id="ARBA00023316"/>
    </source>
</evidence>
<keyword evidence="8" id="KW-1185">Reference proteome</keyword>
<feature type="region of interest" description="Disordered" evidence="5">
    <location>
        <begin position="1"/>
        <end position="32"/>
    </location>
</feature>
<dbReference type="GO" id="GO:0009253">
    <property type="term" value="P:peptidoglycan catabolic process"/>
    <property type="evidence" value="ECO:0007669"/>
    <property type="project" value="InterPro"/>
</dbReference>
<dbReference type="InterPro" id="IPR002502">
    <property type="entry name" value="Amidase_domain"/>
</dbReference>
<dbReference type="InterPro" id="IPR036505">
    <property type="entry name" value="Amidase/PGRP_sf"/>
</dbReference>
<comment type="catalytic activity">
    <reaction evidence="1">
        <text>Hydrolyzes the link between N-acetylmuramoyl residues and L-amino acid residues in certain cell-wall glycopeptides.</text>
        <dbReference type="EC" id="3.5.1.28"/>
    </reaction>
</comment>
<evidence type="ECO:0000259" key="6">
    <source>
        <dbReference type="SMART" id="SM00644"/>
    </source>
</evidence>
<dbReference type="GO" id="GO:0071555">
    <property type="term" value="P:cell wall organization"/>
    <property type="evidence" value="ECO:0007669"/>
    <property type="project" value="UniProtKB-KW"/>
</dbReference>
<evidence type="ECO:0000256" key="3">
    <source>
        <dbReference type="ARBA" id="ARBA00022801"/>
    </source>
</evidence>
<keyword evidence="4" id="KW-0961">Cell wall biogenesis/degradation</keyword>
<dbReference type="Pfam" id="PF01510">
    <property type="entry name" value="Amidase_2"/>
    <property type="match status" value="1"/>
</dbReference>
<reference evidence="7" key="1">
    <citation type="submission" date="2021-06" db="EMBL/GenBank/DDBJ databases">
        <title>Sequencing of actinobacteria type strains.</title>
        <authorList>
            <person name="Nguyen G.-S."/>
            <person name="Wentzel A."/>
        </authorList>
    </citation>
    <scope>NUCLEOTIDE SEQUENCE</scope>
    <source>
        <strain evidence="7">P38-E01</strain>
    </source>
</reference>
<accession>A0A949N3U2</accession>
<dbReference type="PANTHER" id="PTHR30417:SF1">
    <property type="entry name" value="N-ACETYLMURAMOYL-L-ALANINE AMIDASE AMID"/>
    <property type="match status" value="1"/>
</dbReference>
<dbReference type="AlphaFoldDB" id="A0A949N3U2"/>
<dbReference type="EMBL" id="JAELVF020000001">
    <property type="protein sequence ID" value="MBU7596227.1"/>
    <property type="molecule type" value="Genomic_DNA"/>
</dbReference>
<evidence type="ECO:0000256" key="1">
    <source>
        <dbReference type="ARBA" id="ARBA00001561"/>
    </source>
</evidence>
<evidence type="ECO:0000256" key="5">
    <source>
        <dbReference type="SAM" id="MobiDB-lite"/>
    </source>
</evidence>
<keyword evidence="3" id="KW-0378">Hydrolase</keyword>
<proteinExistence type="predicted"/>